<dbReference type="Pfam" id="PF02901">
    <property type="entry name" value="PFL-like"/>
    <property type="match status" value="1"/>
</dbReference>
<feature type="domain" description="PFL" evidence="5">
    <location>
        <begin position="13"/>
        <end position="669"/>
    </location>
</feature>
<dbReference type="PANTHER" id="PTHR43641">
    <property type="entry name" value="FORMATE ACETYLTRANSFERASE 3-RELATED"/>
    <property type="match status" value="1"/>
</dbReference>
<keyword evidence="7" id="KW-1185">Reference proteome</keyword>
<dbReference type="PROSITE" id="PS51149">
    <property type="entry name" value="GLY_RADICAL_2"/>
    <property type="match status" value="1"/>
</dbReference>
<evidence type="ECO:0000256" key="2">
    <source>
        <dbReference type="ARBA" id="ARBA00023239"/>
    </source>
</evidence>
<keyword evidence="2" id="KW-0456">Lyase</keyword>
<dbReference type="Gene3D" id="3.20.70.20">
    <property type="match status" value="1"/>
</dbReference>
<dbReference type="InterPro" id="IPR051215">
    <property type="entry name" value="GRE"/>
</dbReference>
<gene>
    <name evidence="6" type="ORF">NVS47_03735</name>
</gene>
<dbReference type="SUPFAM" id="SSF51998">
    <property type="entry name" value="PFL-like glycyl radical enzymes"/>
    <property type="match status" value="1"/>
</dbReference>
<dbReference type="PANTHER" id="PTHR43641:SF2">
    <property type="entry name" value="DEHYDRATASE YBIW-RELATED"/>
    <property type="match status" value="1"/>
</dbReference>
<proteinExistence type="predicted"/>
<evidence type="ECO:0000313" key="7">
    <source>
        <dbReference type="Proteomes" id="UP001524944"/>
    </source>
</evidence>
<dbReference type="PROSITE" id="PS51554">
    <property type="entry name" value="PFL"/>
    <property type="match status" value="1"/>
</dbReference>
<evidence type="ECO:0000256" key="1">
    <source>
        <dbReference type="ARBA" id="ARBA00022818"/>
    </source>
</evidence>
<protein>
    <recommendedName>
        <fullName evidence="8">Formate C-acetyltransferase</fullName>
    </recommendedName>
</protein>
<feature type="modified residue" description="Glycine radical" evidence="3">
    <location>
        <position position="773"/>
    </location>
</feature>
<accession>A0ABT1Y191</accession>
<reference evidence="6 7" key="1">
    <citation type="submission" date="2022-08" db="EMBL/GenBank/DDBJ databases">
        <title>Proteogenomics of the novel Dehalobacterium formicoaceticum strain EZ94 highlights a key role of methyltransferases during anaerobic dichloromethane degradation.</title>
        <authorList>
            <person name="Wasmund K."/>
        </authorList>
    </citation>
    <scope>NUCLEOTIDE SEQUENCE [LARGE SCALE GENOMIC DNA]</scope>
    <source>
        <strain evidence="6 7">EZ94</strain>
    </source>
</reference>
<keyword evidence="1 3" id="KW-0556">Organic radical</keyword>
<evidence type="ECO:0000256" key="3">
    <source>
        <dbReference type="PROSITE-ProRule" id="PRU00493"/>
    </source>
</evidence>
<organism evidence="6 7">
    <name type="scientific">Dehalobacterium formicoaceticum</name>
    <dbReference type="NCBI Taxonomy" id="51515"/>
    <lineage>
        <taxon>Bacteria</taxon>
        <taxon>Bacillati</taxon>
        <taxon>Bacillota</taxon>
        <taxon>Clostridia</taxon>
        <taxon>Eubacteriales</taxon>
        <taxon>Peptococcaceae</taxon>
        <taxon>Dehalobacterium</taxon>
    </lineage>
</organism>
<evidence type="ECO:0000313" key="6">
    <source>
        <dbReference type="EMBL" id="MCR6544632.1"/>
    </source>
</evidence>
<sequence length="798" mass="89940">MAVETKARKYSDERVHNLKAILLDAPQKLDNERLELLNEIYPLTDGEPQILRRAKLLAHILENKTLYIDDSIFAGSLTQYVCGVYAFPEWNCDWMKNNEGTIISHLGEVEVTEEDRATFGDIVNYWGTRNCYDNANKMFEEVYGYSSMPAQETGVFYDGNSWPAGGGTMNYERFINQGAANIKKEAQERMHELVVSSENREKFHFYQAVIIVMDAMITWAHRYAALAREMAAQEQNYERKMELLEMAETCEWVPENPARTLKEAMQSFLFVHLALEIEVTGCGYSLGYWGQYMQPFYEKDIAEGRITRDDALTMTKLAFIKLQEIGYYHGPKFAKAWSSHVGQTLCIGGLTREGQDATCEMDYICCDAHIDLKNIQPPLALFWHPMMQEDFLFRCVEVIKTGVGHPQIMNTPVAITRMMDMFHEEGVSLEDARRVAIFGCVGTDIANKTSHPVEGEVCIGKAFELAFNNGVDPLTGIEVGPKTGDPVDFKTFDEMFEAYREQADWAVATMRRHGRVGNDHQATNLPLTLRSVMTDGCMESGKDCWNDGAQYTAELMINVGTVDAANSMLAIKDLVFDQKKLTMAQLKEAVLANFEGYEDIQKMCLDAPKHGNDIKEVNEFVRKCYDVVWEAYYKAGRNYCGKLGKPDAYSNSLHNLFGAVMGALPNGRPAYRALTDGSVSATPGTDHEGPTALINSAAYALDTVKFNSNHFNVKFNPSAVETPRGMRNLLSLVKTYMDQGGSHIQFNIVSSKTLQNAKLQPEKYKDLVVRVAGFSAYFTRLDPGVQDEIIKRTELTFK</sequence>
<evidence type="ECO:0000259" key="5">
    <source>
        <dbReference type="PROSITE" id="PS51554"/>
    </source>
</evidence>
<dbReference type="RefSeq" id="WP_257912120.1">
    <property type="nucleotide sequence ID" value="NZ_JANPWE010000001.1"/>
</dbReference>
<name>A0ABT1Y191_9FIRM</name>
<comment type="caution">
    <text evidence="6">The sequence shown here is derived from an EMBL/GenBank/DDBJ whole genome shotgun (WGS) entry which is preliminary data.</text>
</comment>
<feature type="domain" description="Glycine radical" evidence="4">
    <location>
        <begin position="677"/>
        <end position="798"/>
    </location>
</feature>
<evidence type="ECO:0008006" key="8">
    <source>
        <dbReference type="Google" id="ProtNLM"/>
    </source>
</evidence>
<evidence type="ECO:0000259" key="4">
    <source>
        <dbReference type="PROSITE" id="PS51149"/>
    </source>
</evidence>
<dbReference type="InterPro" id="IPR001150">
    <property type="entry name" value="Gly_radical"/>
</dbReference>
<dbReference type="Pfam" id="PF01228">
    <property type="entry name" value="Gly_radical"/>
    <property type="match status" value="1"/>
</dbReference>
<dbReference type="EMBL" id="JANPWE010000001">
    <property type="protein sequence ID" value="MCR6544632.1"/>
    <property type="molecule type" value="Genomic_DNA"/>
</dbReference>
<dbReference type="InterPro" id="IPR004184">
    <property type="entry name" value="PFL_dom"/>
</dbReference>
<dbReference type="Proteomes" id="UP001524944">
    <property type="component" value="Unassembled WGS sequence"/>
</dbReference>